<dbReference type="OrthoDB" id="10261027at2759"/>
<evidence type="ECO:0000313" key="5">
    <source>
        <dbReference type="Proteomes" id="UP000789739"/>
    </source>
</evidence>
<feature type="region of interest" description="Disordered" evidence="2">
    <location>
        <begin position="340"/>
        <end position="365"/>
    </location>
</feature>
<keyword evidence="5" id="KW-1185">Reference proteome</keyword>
<reference evidence="4" key="1">
    <citation type="submission" date="2021-06" db="EMBL/GenBank/DDBJ databases">
        <authorList>
            <person name="Kallberg Y."/>
            <person name="Tangrot J."/>
            <person name="Rosling A."/>
        </authorList>
    </citation>
    <scope>NUCLEOTIDE SEQUENCE</scope>
    <source>
        <strain evidence="4">BR232B</strain>
    </source>
</reference>
<organism evidence="4 5">
    <name type="scientific">Paraglomus brasilianum</name>
    <dbReference type="NCBI Taxonomy" id="144538"/>
    <lineage>
        <taxon>Eukaryota</taxon>
        <taxon>Fungi</taxon>
        <taxon>Fungi incertae sedis</taxon>
        <taxon>Mucoromycota</taxon>
        <taxon>Glomeromycotina</taxon>
        <taxon>Glomeromycetes</taxon>
        <taxon>Paraglomerales</taxon>
        <taxon>Paraglomeraceae</taxon>
        <taxon>Paraglomus</taxon>
    </lineage>
</organism>
<dbReference type="InterPro" id="IPR036770">
    <property type="entry name" value="Ankyrin_rpt-contain_sf"/>
</dbReference>
<evidence type="ECO:0000313" key="4">
    <source>
        <dbReference type="EMBL" id="CAG8498730.1"/>
    </source>
</evidence>
<protein>
    <submittedName>
        <fullName evidence="4">2163_t:CDS:1</fullName>
    </submittedName>
</protein>
<dbReference type="Proteomes" id="UP000789739">
    <property type="component" value="Unassembled WGS sequence"/>
</dbReference>
<dbReference type="GO" id="GO:0005524">
    <property type="term" value="F:ATP binding"/>
    <property type="evidence" value="ECO:0007669"/>
    <property type="project" value="InterPro"/>
</dbReference>
<dbReference type="InterPro" id="IPR000719">
    <property type="entry name" value="Prot_kinase_dom"/>
</dbReference>
<dbReference type="PRINTS" id="PR00109">
    <property type="entry name" value="TYRKINASE"/>
</dbReference>
<dbReference type="Pfam" id="PF07714">
    <property type="entry name" value="PK_Tyr_Ser-Thr"/>
    <property type="match status" value="1"/>
</dbReference>
<dbReference type="PANTHER" id="PTHR44329">
    <property type="entry name" value="SERINE/THREONINE-PROTEIN KINASE TNNI3K-RELATED"/>
    <property type="match status" value="1"/>
</dbReference>
<accession>A0A9N9EYG6</accession>
<dbReference type="GO" id="GO:0004674">
    <property type="term" value="F:protein serine/threonine kinase activity"/>
    <property type="evidence" value="ECO:0007669"/>
    <property type="project" value="TreeGrafter"/>
</dbReference>
<sequence length="653" mass="74133">MTSRGASPHSITESLSLPTSSKREWLDIGIKRGYIRKISFSQFENTSLLCRGGFATIYKAYWKQAGKEVALKCCHAAHNEEVAINEFVNELKLIRDVDYCDYVVKLYGITHDDNEGKYYLVLQYAEGGTLREYLSQNFGTLTWRDKIRLAKEITIALVSIHNAEILHRDLHSKNVLIHDNKIIVADYGLAKSLEDTSSSIQGGMIAYADPAWLENNSISRTKASDIYSLGVLMWEISSGCQPNLNTKSPNELMNKLIKGERELPIEGTPMAYAHLFQECWQINPTKRPSAAEVLQKLIELEPVIDSVNKYAILKLDDDLLNDEIPVLVKKPSHCHLKNDEQLSSDSCDTEYTPSQSDSSSAEIMPPAKRNCDKTLEIYSRQFRDNTAVARCRAGLHAGFGDASGLLYHLDQNEDVNGSYRFNGQFCPLLILTARFCPAKKIADVLKVLKRYNVLVEIQDEKNNTALHWLAENSSLVRNSASARDSNTQDYLKLAVEWLIAEGIDVNAQNKHGRTALSWFVEKEIPQAVDSLLRLGADPNIPDHMGYTPLHRILNFEYRQYHVENLEIVRILLENKANPNLSTRHDSGMYYPNCLFIAVHRNWPHDILQVLMDRKANPQAHTSEGLDLYAYALKRRNSKADIYAEEDVNFFYLN</sequence>
<dbReference type="InterPro" id="IPR011009">
    <property type="entry name" value="Kinase-like_dom_sf"/>
</dbReference>
<feature type="compositionally biased region" description="Polar residues" evidence="2">
    <location>
        <begin position="341"/>
        <end position="361"/>
    </location>
</feature>
<proteinExistence type="inferred from homology"/>
<evidence type="ECO:0000256" key="1">
    <source>
        <dbReference type="ARBA" id="ARBA00005843"/>
    </source>
</evidence>
<dbReference type="Pfam" id="PF12796">
    <property type="entry name" value="Ank_2"/>
    <property type="match status" value="1"/>
</dbReference>
<dbReference type="SUPFAM" id="SSF56112">
    <property type="entry name" value="Protein kinase-like (PK-like)"/>
    <property type="match status" value="1"/>
</dbReference>
<dbReference type="InterPro" id="IPR002110">
    <property type="entry name" value="Ankyrin_rpt"/>
</dbReference>
<dbReference type="Gene3D" id="1.10.510.10">
    <property type="entry name" value="Transferase(Phosphotransferase) domain 1"/>
    <property type="match status" value="1"/>
</dbReference>
<comment type="similarity">
    <text evidence="1">Belongs to the protein kinase superfamily. TKL Ser/Thr protein kinase family.</text>
</comment>
<dbReference type="SMART" id="SM00248">
    <property type="entry name" value="ANK"/>
    <property type="match status" value="4"/>
</dbReference>
<evidence type="ECO:0000259" key="3">
    <source>
        <dbReference type="PROSITE" id="PS50011"/>
    </source>
</evidence>
<feature type="domain" description="Protein kinase" evidence="3">
    <location>
        <begin position="43"/>
        <end position="304"/>
    </location>
</feature>
<comment type="caution">
    <text evidence="4">The sequence shown here is derived from an EMBL/GenBank/DDBJ whole genome shotgun (WGS) entry which is preliminary data.</text>
</comment>
<gene>
    <name evidence="4" type="ORF">PBRASI_LOCUS2492</name>
</gene>
<dbReference type="Gene3D" id="1.25.40.20">
    <property type="entry name" value="Ankyrin repeat-containing domain"/>
    <property type="match status" value="1"/>
</dbReference>
<name>A0A9N9EYG6_9GLOM</name>
<dbReference type="InterPro" id="IPR001245">
    <property type="entry name" value="Ser-Thr/Tyr_kinase_cat_dom"/>
</dbReference>
<evidence type="ECO:0000256" key="2">
    <source>
        <dbReference type="SAM" id="MobiDB-lite"/>
    </source>
</evidence>
<dbReference type="PANTHER" id="PTHR44329:SF293">
    <property type="entry name" value="MITOGEN-ACTIVATED PROTEIN KINASE KINASE KINASE"/>
    <property type="match status" value="1"/>
</dbReference>
<dbReference type="AlphaFoldDB" id="A0A9N9EYG6"/>
<dbReference type="PROSITE" id="PS50011">
    <property type="entry name" value="PROTEIN_KINASE_DOM"/>
    <property type="match status" value="1"/>
</dbReference>
<dbReference type="InterPro" id="IPR051681">
    <property type="entry name" value="Ser/Thr_Kinases-Pseudokinases"/>
</dbReference>
<dbReference type="SUPFAM" id="SSF48403">
    <property type="entry name" value="Ankyrin repeat"/>
    <property type="match status" value="1"/>
</dbReference>
<dbReference type="EMBL" id="CAJVPI010000196">
    <property type="protein sequence ID" value="CAG8498730.1"/>
    <property type="molecule type" value="Genomic_DNA"/>
</dbReference>